<evidence type="ECO:0000313" key="3">
    <source>
        <dbReference type="Proteomes" id="UP001324185"/>
    </source>
</evidence>
<dbReference type="PANTHER" id="PTHR32060:SF22">
    <property type="entry name" value="CARBOXYL-TERMINAL-PROCESSING PEPTIDASE 3, CHLOROPLASTIC"/>
    <property type="match status" value="1"/>
</dbReference>
<evidence type="ECO:0000259" key="1">
    <source>
        <dbReference type="Pfam" id="PF03572"/>
    </source>
</evidence>
<gene>
    <name evidence="2" type="ORF">SR900_11510</name>
</gene>
<protein>
    <submittedName>
        <fullName evidence="2">S41 family peptidase</fullName>
    </submittedName>
</protein>
<sequence>MTHYIYQEQVYMLAKQIITSFFLGLSLVIAAGVSDLAVAEESQTEKTLSEKTYSADEVREDFAELYQRLESAHYNLYVNRTEAEYDQLFKKLRKEVKGTMTESEIRLLFQEFVAFGNIAHARIDLPADKYREYRKQGGKSFPLYIKVMDGKVYIAENYSDHPDVAVGMELLAINGVKVEPLFKRLRRYKSADNDYIFNGFLELELPLFLWFEFGPQEDFAVTLKQEDNVFDAEIKAVTHQELLSRLEAQQGLLQLDWERSYEIIDGIGYLRPGPFFNFSADADNVWDNNEFARFIEQAFTHFRENDVDALLIDIRNNPGGDNSFSDLMVKQFADKPFKFTSEFNVKLSDEFIAANEERLSNRQNSDGVISVSEQFKQAYKDLKPGDIFKLDLPLVEPINKPFDKPVFVLINRHSYSNAVTVAAQVQDYGFATIMGEKTSDLATTYGAMENFKLTHTGINVGFPKAHIIRPSGDKSNDGVTPDIVIETPLVESDSDPVLQEAIKEIKQRL</sequence>
<proteinExistence type="predicted"/>
<evidence type="ECO:0000313" key="2">
    <source>
        <dbReference type="EMBL" id="WQG85087.1"/>
    </source>
</evidence>
<dbReference type="Proteomes" id="UP001324185">
    <property type="component" value="Chromosome"/>
</dbReference>
<dbReference type="Pfam" id="PF03572">
    <property type="entry name" value="Peptidase_S41"/>
    <property type="match status" value="1"/>
</dbReference>
<organism evidence="2 3">
    <name type="scientific">Kangiella aquimarina</name>
    <dbReference type="NCBI Taxonomy" id="261965"/>
    <lineage>
        <taxon>Bacteria</taxon>
        <taxon>Pseudomonadati</taxon>
        <taxon>Pseudomonadota</taxon>
        <taxon>Gammaproteobacteria</taxon>
        <taxon>Kangiellales</taxon>
        <taxon>Kangiellaceae</taxon>
        <taxon>Kangiella</taxon>
    </lineage>
</organism>
<reference evidence="2 3" key="1">
    <citation type="submission" date="2023-11" db="EMBL/GenBank/DDBJ databases">
        <title>MicrobeMod: A computational toolkit for identifying prokaryotic methylation and restriction-modification with nanopore sequencing.</title>
        <authorList>
            <person name="Crits-Christoph A."/>
            <person name="Kang S.C."/>
            <person name="Lee H."/>
            <person name="Ostrov N."/>
        </authorList>
    </citation>
    <scope>NUCLEOTIDE SEQUENCE [LARGE SCALE GENOMIC DNA]</scope>
    <source>
        <strain evidence="2 3">DSMZ 16071</strain>
    </source>
</reference>
<dbReference type="Gene3D" id="3.90.226.10">
    <property type="entry name" value="2-enoyl-CoA Hydratase, Chain A, domain 1"/>
    <property type="match status" value="1"/>
</dbReference>
<dbReference type="RefSeq" id="WP_018625292.1">
    <property type="nucleotide sequence ID" value="NZ_CP140158.1"/>
</dbReference>
<dbReference type="InterPro" id="IPR029045">
    <property type="entry name" value="ClpP/crotonase-like_dom_sf"/>
</dbReference>
<name>A0ABZ0X3B9_9GAMM</name>
<feature type="domain" description="Tail specific protease" evidence="1">
    <location>
        <begin position="290"/>
        <end position="485"/>
    </location>
</feature>
<dbReference type="PANTHER" id="PTHR32060">
    <property type="entry name" value="TAIL-SPECIFIC PROTEASE"/>
    <property type="match status" value="1"/>
</dbReference>
<dbReference type="SUPFAM" id="SSF52096">
    <property type="entry name" value="ClpP/crotonase"/>
    <property type="match status" value="1"/>
</dbReference>
<dbReference type="EMBL" id="CP140158">
    <property type="protein sequence ID" value="WQG85087.1"/>
    <property type="molecule type" value="Genomic_DNA"/>
</dbReference>
<accession>A0ABZ0X3B9</accession>
<dbReference type="InterPro" id="IPR005151">
    <property type="entry name" value="Tail-specific_protease"/>
</dbReference>
<keyword evidence="3" id="KW-1185">Reference proteome</keyword>